<feature type="non-terminal residue" evidence="1">
    <location>
        <position position="84"/>
    </location>
</feature>
<name>A0A9P5YW95_9AGAR</name>
<organism evidence="1 2">
    <name type="scientific">Pholiota conissans</name>
    <dbReference type="NCBI Taxonomy" id="109636"/>
    <lineage>
        <taxon>Eukaryota</taxon>
        <taxon>Fungi</taxon>
        <taxon>Dikarya</taxon>
        <taxon>Basidiomycota</taxon>
        <taxon>Agaricomycotina</taxon>
        <taxon>Agaricomycetes</taxon>
        <taxon>Agaricomycetidae</taxon>
        <taxon>Agaricales</taxon>
        <taxon>Agaricineae</taxon>
        <taxon>Strophariaceae</taxon>
        <taxon>Pholiota</taxon>
    </lineage>
</organism>
<keyword evidence="2" id="KW-1185">Reference proteome</keyword>
<dbReference type="OrthoDB" id="2449121at2759"/>
<proteinExistence type="predicted"/>
<comment type="caution">
    <text evidence="1">The sequence shown here is derived from an EMBL/GenBank/DDBJ whole genome shotgun (WGS) entry which is preliminary data.</text>
</comment>
<feature type="non-terminal residue" evidence="1">
    <location>
        <position position="1"/>
    </location>
</feature>
<evidence type="ECO:0000313" key="1">
    <source>
        <dbReference type="EMBL" id="KAF9475051.1"/>
    </source>
</evidence>
<accession>A0A9P5YW95</accession>
<gene>
    <name evidence="1" type="ORF">BDN70DRAFT_764267</name>
</gene>
<dbReference type="AlphaFoldDB" id="A0A9P5YW95"/>
<sequence>GGVNHYLSDTDFDWDTDSSFATLQENIQKTMKSVTLHTIRKWEHCMYRWMHAYRDVFFEKDAQLKVKQFSSPPIVVFRRVWREL</sequence>
<dbReference type="Proteomes" id="UP000807469">
    <property type="component" value="Unassembled WGS sequence"/>
</dbReference>
<evidence type="ECO:0000313" key="2">
    <source>
        <dbReference type="Proteomes" id="UP000807469"/>
    </source>
</evidence>
<reference evidence="1" key="1">
    <citation type="submission" date="2020-11" db="EMBL/GenBank/DDBJ databases">
        <authorList>
            <consortium name="DOE Joint Genome Institute"/>
            <person name="Ahrendt S."/>
            <person name="Riley R."/>
            <person name="Andreopoulos W."/>
            <person name="Labutti K."/>
            <person name="Pangilinan J."/>
            <person name="Ruiz-Duenas F.J."/>
            <person name="Barrasa J.M."/>
            <person name="Sanchez-Garcia M."/>
            <person name="Camarero S."/>
            <person name="Miyauchi S."/>
            <person name="Serrano A."/>
            <person name="Linde D."/>
            <person name="Babiker R."/>
            <person name="Drula E."/>
            <person name="Ayuso-Fernandez I."/>
            <person name="Pacheco R."/>
            <person name="Padilla G."/>
            <person name="Ferreira P."/>
            <person name="Barriuso J."/>
            <person name="Kellner H."/>
            <person name="Castanera R."/>
            <person name="Alfaro M."/>
            <person name="Ramirez L."/>
            <person name="Pisabarro A.G."/>
            <person name="Kuo A."/>
            <person name="Tritt A."/>
            <person name="Lipzen A."/>
            <person name="He G."/>
            <person name="Yan M."/>
            <person name="Ng V."/>
            <person name="Cullen D."/>
            <person name="Martin F."/>
            <person name="Rosso M.-N."/>
            <person name="Henrissat B."/>
            <person name="Hibbett D."/>
            <person name="Martinez A.T."/>
            <person name="Grigoriev I.V."/>
        </authorList>
    </citation>
    <scope>NUCLEOTIDE SEQUENCE</scope>
    <source>
        <strain evidence="1">CIRM-BRFM 674</strain>
    </source>
</reference>
<dbReference type="EMBL" id="MU155349">
    <property type="protein sequence ID" value="KAF9475051.1"/>
    <property type="molecule type" value="Genomic_DNA"/>
</dbReference>
<protein>
    <submittedName>
        <fullName evidence="1">Uncharacterized protein</fullName>
    </submittedName>
</protein>